<protein>
    <submittedName>
        <fullName evidence="1">Uncharacterized protein</fullName>
    </submittedName>
</protein>
<reference evidence="1 2" key="1">
    <citation type="journal article" date="2011" name="J. Bacteriol.">
        <title>Complete Genome Sequence of the Type Strain Pseudomonas stutzeri CGMCC 1.1803.</title>
        <authorList>
            <person name="Chen M."/>
            <person name="Yan Y."/>
            <person name="Zhang W."/>
            <person name="Lu W."/>
            <person name="Wang J."/>
            <person name="Ping S."/>
            <person name="Lin M."/>
        </authorList>
    </citation>
    <scope>NUCLEOTIDE SEQUENCE [LARGE SCALE GENOMIC DNA]</scope>
    <source>
        <strain evidence="2">ATCC 17588 / DSM 5190 / CCUG 11256 / JCM 5965 / LMG 11199 / NCIMB 11358 / Stanier 221</strain>
    </source>
</reference>
<gene>
    <name evidence="1" type="ordered locus">PSTAB_3410</name>
</gene>
<dbReference type="AlphaFoldDB" id="F8GZP7"/>
<reference key="2">
    <citation type="submission" date="2011-06" db="EMBL/GenBank/DDBJ databases">
        <title>Complete Genome Sequence of Pseudomonas stutzeri Strain CGMCC 1.1803.</title>
        <authorList>
            <person name="Yan Y."/>
            <person name="Chen M."/>
            <person name="Lu W."/>
            <person name="Zhang W."/>
            <person name="Ping S."/>
            <person name="Lin M."/>
        </authorList>
    </citation>
    <scope>NUCLEOTIDE SEQUENCE</scope>
    <source>
        <strain>ATCC 17588</strain>
    </source>
</reference>
<evidence type="ECO:0000313" key="2">
    <source>
        <dbReference type="Proteomes" id="UP000008932"/>
    </source>
</evidence>
<dbReference type="KEGG" id="psz:PSTAB_3410"/>
<accession>F8GZP7</accession>
<dbReference type="EMBL" id="CP002881">
    <property type="protein sequence ID" value="AEJ06691.1"/>
    <property type="molecule type" value="Genomic_DNA"/>
</dbReference>
<dbReference type="HOGENOM" id="CLU_2900945_0_0_6"/>
<dbReference type="Proteomes" id="UP000008932">
    <property type="component" value="Chromosome"/>
</dbReference>
<name>F8GZP7_STUS2</name>
<evidence type="ECO:0000313" key="1">
    <source>
        <dbReference type="EMBL" id="AEJ06691.1"/>
    </source>
</evidence>
<organism evidence="1 2">
    <name type="scientific">Stutzerimonas stutzeri (strain ATCC 17588 / DSM 5190 / CCUG 11256 / JCM 5965 / LMG 11199 / NBRC 14165 / NCIMB 11358 / Stanier 221)</name>
    <name type="common">Pseudomonas stutzeri</name>
    <dbReference type="NCBI Taxonomy" id="96563"/>
    <lineage>
        <taxon>Bacteria</taxon>
        <taxon>Pseudomonadati</taxon>
        <taxon>Pseudomonadota</taxon>
        <taxon>Gammaproteobacteria</taxon>
        <taxon>Pseudomonadales</taxon>
        <taxon>Pseudomonadaceae</taxon>
        <taxon>Stutzerimonas</taxon>
    </lineage>
</organism>
<proteinExistence type="predicted"/>
<reference evidence="2" key="3">
    <citation type="submission" date="2011-06" db="EMBL/GenBank/DDBJ databases">
        <title>Complete genome sequence of Pseudomonas stutzeri strain CGMCC 1.1803.</title>
        <authorList>
            <person name="Yan Y."/>
            <person name="Chen M."/>
            <person name="Lu W."/>
            <person name="Zhang W."/>
            <person name="Ping S."/>
            <person name="Lin M."/>
        </authorList>
    </citation>
    <scope>NUCLEOTIDE SEQUENCE [LARGE SCALE GENOMIC DNA]</scope>
    <source>
        <strain evidence="2">ATCC 17588 / DSM 5190 / CCUG 11256 / JCM 5965 / LMG 11199 / NCIMB 11358 / Stanier 221</strain>
    </source>
</reference>
<sequence>MDFQDSSKGIENHGFYAGHGYSYLSVRDNLIFAELPGLFYACPVFPGAASQDRATDEYAGHH</sequence>